<sequence length="136" mass="15332">MSAVTGIAGYFTRNAHSDLHPRQSLHSAGPARKVRCHAHKNAEVPYKPDARGIFEMSPPCCEATLLDARDALETCSTLDAKSKQACYAQFGCDGQRVERYFTAVEILENAWQQEEEDTDDDEYVDDKADWPWQVVH</sequence>
<evidence type="ECO:0000256" key="1">
    <source>
        <dbReference type="SAM" id="MobiDB-lite"/>
    </source>
</evidence>
<feature type="compositionally biased region" description="Acidic residues" evidence="1">
    <location>
        <begin position="113"/>
        <end position="124"/>
    </location>
</feature>
<reference evidence="2 3" key="1">
    <citation type="submission" date="2023-10" db="EMBL/GenBank/DDBJ databases">
        <authorList>
            <person name="Maclean D."/>
            <person name="Macfadyen A."/>
        </authorList>
    </citation>
    <scope>NUCLEOTIDE SEQUENCE [LARGE SCALE GENOMIC DNA]</scope>
</reference>
<protein>
    <submittedName>
        <fullName evidence="2">Uncharacterized protein</fullName>
    </submittedName>
</protein>
<evidence type="ECO:0000313" key="2">
    <source>
        <dbReference type="EMBL" id="CAK0787395.1"/>
    </source>
</evidence>
<organism evidence="2 3">
    <name type="scientific">Coccomyxa viridis</name>
    <dbReference type="NCBI Taxonomy" id="1274662"/>
    <lineage>
        <taxon>Eukaryota</taxon>
        <taxon>Viridiplantae</taxon>
        <taxon>Chlorophyta</taxon>
        <taxon>core chlorophytes</taxon>
        <taxon>Trebouxiophyceae</taxon>
        <taxon>Trebouxiophyceae incertae sedis</taxon>
        <taxon>Coccomyxaceae</taxon>
        <taxon>Coccomyxa</taxon>
    </lineage>
</organism>
<name>A0AAV1IMC1_9CHLO</name>
<keyword evidence="3" id="KW-1185">Reference proteome</keyword>
<dbReference type="AlphaFoldDB" id="A0AAV1IMC1"/>
<feature type="region of interest" description="Disordered" evidence="1">
    <location>
        <begin position="112"/>
        <end position="136"/>
    </location>
</feature>
<gene>
    <name evidence="2" type="ORF">CVIRNUC_010615</name>
</gene>
<proteinExistence type="predicted"/>
<comment type="caution">
    <text evidence="2">The sequence shown here is derived from an EMBL/GenBank/DDBJ whole genome shotgun (WGS) entry which is preliminary data.</text>
</comment>
<accession>A0AAV1IMC1</accession>
<dbReference type="EMBL" id="CAUYUE010000017">
    <property type="protein sequence ID" value="CAK0787395.1"/>
    <property type="molecule type" value="Genomic_DNA"/>
</dbReference>
<dbReference type="Proteomes" id="UP001314263">
    <property type="component" value="Unassembled WGS sequence"/>
</dbReference>
<evidence type="ECO:0000313" key="3">
    <source>
        <dbReference type="Proteomes" id="UP001314263"/>
    </source>
</evidence>